<dbReference type="AlphaFoldDB" id="A8M910"/>
<dbReference type="HAMAP" id="MF_01013">
    <property type="entry name" value="HisF"/>
    <property type="match status" value="1"/>
</dbReference>
<comment type="subcellular location">
    <subcellularLocation>
        <location evidence="6">Cytoplasm</location>
    </subcellularLocation>
</comment>
<dbReference type="CDD" id="cd04731">
    <property type="entry name" value="HisF"/>
    <property type="match status" value="1"/>
</dbReference>
<dbReference type="PANTHER" id="PTHR21235:SF2">
    <property type="entry name" value="IMIDAZOLE GLYCEROL PHOSPHATE SYNTHASE HISHF"/>
    <property type="match status" value="1"/>
</dbReference>
<evidence type="ECO:0000256" key="6">
    <source>
        <dbReference type="HAMAP-Rule" id="MF_01013"/>
    </source>
</evidence>
<comment type="pathway">
    <text evidence="1 6">Amino-acid biosynthesis; L-histidine biosynthesis; L-histidine from 5-phospho-alpha-D-ribose 1-diphosphate: step 5/9.</text>
</comment>
<evidence type="ECO:0000256" key="3">
    <source>
        <dbReference type="ARBA" id="ARBA00023102"/>
    </source>
</evidence>
<evidence type="ECO:0000256" key="5">
    <source>
        <dbReference type="ARBA" id="ARBA00047838"/>
    </source>
</evidence>
<keyword evidence="6" id="KW-0963">Cytoplasm</keyword>
<dbReference type="Gene3D" id="3.20.20.70">
    <property type="entry name" value="Aldolase class I"/>
    <property type="match status" value="1"/>
</dbReference>
<keyword evidence="9" id="KW-1185">Reference proteome</keyword>
<dbReference type="Proteomes" id="UP000001137">
    <property type="component" value="Chromosome"/>
</dbReference>
<keyword evidence="3 6" id="KW-0368">Histidine biosynthesis</keyword>
<protein>
    <recommendedName>
        <fullName evidence="6">Imidazole glycerol phosphate synthase subunit HisF</fullName>
        <ecNumber evidence="6">4.3.2.10</ecNumber>
    </recommendedName>
    <alternativeName>
        <fullName evidence="6">IGP synthase cyclase subunit</fullName>
    </alternativeName>
    <alternativeName>
        <fullName evidence="6">IGP synthase subunit HisF</fullName>
    </alternativeName>
    <alternativeName>
        <fullName evidence="6">ImGP synthase subunit HisF</fullName>
        <shortName evidence="6">IGPS subunit HisF</shortName>
    </alternativeName>
</protein>
<dbReference type="InterPro" id="IPR006062">
    <property type="entry name" value="His_biosynth"/>
</dbReference>
<dbReference type="GeneID" id="5709683"/>
<organism evidence="8 9">
    <name type="scientific">Caldivirga maquilingensis (strain ATCC 700844 / DSM 13496 / JCM 10307 / IC-167)</name>
    <dbReference type="NCBI Taxonomy" id="397948"/>
    <lineage>
        <taxon>Archaea</taxon>
        <taxon>Thermoproteota</taxon>
        <taxon>Thermoprotei</taxon>
        <taxon>Thermoproteales</taxon>
        <taxon>Thermoproteaceae</taxon>
        <taxon>Caldivirga</taxon>
    </lineage>
</organism>
<dbReference type="InterPro" id="IPR013785">
    <property type="entry name" value="Aldolase_TIM"/>
</dbReference>
<name>A8M910_CALMQ</name>
<dbReference type="OrthoDB" id="6261at2157"/>
<keyword evidence="4 6" id="KW-0456">Lyase</keyword>
<dbReference type="PANTHER" id="PTHR21235">
    <property type="entry name" value="IMIDAZOLE GLYCEROL PHOSPHATE SYNTHASE SUBUNIT HISF/H IGP SYNTHASE SUBUNIT HISF/H"/>
    <property type="match status" value="1"/>
</dbReference>
<dbReference type="eggNOG" id="arCOG00617">
    <property type="taxonomic scope" value="Archaea"/>
</dbReference>
<dbReference type="GO" id="GO:0000107">
    <property type="term" value="F:imidazoleglycerol-phosphate synthase activity"/>
    <property type="evidence" value="ECO:0007669"/>
    <property type="project" value="UniProtKB-UniRule"/>
</dbReference>
<dbReference type="SUPFAM" id="SSF51366">
    <property type="entry name" value="Ribulose-phoshate binding barrel"/>
    <property type="match status" value="1"/>
</dbReference>
<comment type="function">
    <text evidence="6">IGPS catalyzes the conversion of PRFAR and glutamine to IGP, AICAR and glutamate. The HisF subunit catalyzes the cyclization activity that produces IGP and AICAR from PRFAR using the ammonia provided by the HisH subunit.</text>
</comment>
<dbReference type="RefSeq" id="WP_012186448.1">
    <property type="nucleotide sequence ID" value="NC_009954.1"/>
</dbReference>
<comment type="similarity">
    <text evidence="6 7">Belongs to the HisA/HisF family.</text>
</comment>
<dbReference type="GO" id="GO:0005737">
    <property type="term" value="C:cytoplasm"/>
    <property type="evidence" value="ECO:0007669"/>
    <property type="project" value="UniProtKB-SubCell"/>
</dbReference>
<comment type="catalytic activity">
    <reaction evidence="5 6">
        <text>5-[(5-phospho-1-deoxy-D-ribulos-1-ylimino)methylamino]-1-(5-phospho-beta-D-ribosyl)imidazole-4-carboxamide + L-glutamine = D-erythro-1-(imidazol-4-yl)glycerol 3-phosphate + 5-amino-1-(5-phospho-beta-D-ribosyl)imidazole-4-carboxamide + L-glutamate + H(+)</text>
        <dbReference type="Rhea" id="RHEA:24793"/>
        <dbReference type="ChEBI" id="CHEBI:15378"/>
        <dbReference type="ChEBI" id="CHEBI:29985"/>
        <dbReference type="ChEBI" id="CHEBI:58278"/>
        <dbReference type="ChEBI" id="CHEBI:58359"/>
        <dbReference type="ChEBI" id="CHEBI:58475"/>
        <dbReference type="ChEBI" id="CHEBI:58525"/>
        <dbReference type="EC" id="4.3.2.10"/>
    </reaction>
</comment>
<dbReference type="EMBL" id="CP000852">
    <property type="protein sequence ID" value="ABW02229.1"/>
    <property type="molecule type" value="Genomic_DNA"/>
</dbReference>
<dbReference type="EC" id="4.3.2.10" evidence="6"/>
<dbReference type="STRING" id="397948.Cmaq_1403"/>
<evidence type="ECO:0000256" key="1">
    <source>
        <dbReference type="ARBA" id="ARBA00005091"/>
    </source>
</evidence>
<evidence type="ECO:0000256" key="7">
    <source>
        <dbReference type="RuleBase" id="RU003657"/>
    </source>
</evidence>
<dbReference type="GO" id="GO:0000105">
    <property type="term" value="P:L-histidine biosynthetic process"/>
    <property type="evidence" value="ECO:0007669"/>
    <property type="project" value="UniProtKB-UniRule"/>
</dbReference>
<comment type="subunit">
    <text evidence="6">Heterodimer of HisH and HisF.</text>
</comment>
<evidence type="ECO:0000256" key="2">
    <source>
        <dbReference type="ARBA" id="ARBA00022605"/>
    </source>
</evidence>
<reference evidence="8 9" key="1">
    <citation type="submission" date="2007-10" db="EMBL/GenBank/DDBJ databases">
        <title>Complete sequence of Caldivirga maquilingensis IC-167.</title>
        <authorList>
            <consortium name="US DOE Joint Genome Institute"/>
            <person name="Copeland A."/>
            <person name="Lucas S."/>
            <person name="Lapidus A."/>
            <person name="Barry K."/>
            <person name="Glavina del Rio T."/>
            <person name="Dalin E."/>
            <person name="Tice H."/>
            <person name="Pitluck S."/>
            <person name="Saunders E."/>
            <person name="Brettin T."/>
            <person name="Bruce D."/>
            <person name="Detter J.C."/>
            <person name="Han C."/>
            <person name="Schmutz J."/>
            <person name="Larimer F."/>
            <person name="Land M."/>
            <person name="Hauser L."/>
            <person name="Kyrpides N."/>
            <person name="Ivanova N."/>
            <person name="Biddle J.F."/>
            <person name="Zhang Z."/>
            <person name="Fitz-Gibbon S.T."/>
            <person name="Lowe T.M."/>
            <person name="Saltikov C."/>
            <person name="House C.H."/>
            <person name="Richardson P."/>
        </authorList>
    </citation>
    <scope>NUCLEOTIDE SEQUENCE [LARGE SCALE GENOMIC DNA]</scope>
    <source>
        <strain evidence="9">ATCC 700844 / DSM 13496 / JCM 10307 / IC-167</strain>
    </source>
</reference>
<proteinExistence type="inferred from homology"/>
<sequence>MTRPIGLVRRIIPCMDVDADIVVKGVNFEGLRVMGDPVELASRYEEEGADELFLLDITATVQGRSTFLETVRNVAAAVSIPLGVGGGIRGMEDADAAFKAGADKVSINTAAVKDPSIVAKLSREYGSQSVVVAIDTRRINNEWRVFIMGGRRETLLNAVDWARTVEELGAGELLVTSIDADGTRAGYDIELYRRLADAVNIPVIASGGAGEPSHFLEVLKYADAALAASVFHMGVINISILKAYLSELGIRVRI</sequence>
<dbReference type="UniPathway" id="UPA00031">
    <property type="reaction ID" value="UER00010"/>
</dbReference>
<gene>
    <name evidence="6" type="primary">hisF</name>
    <name evidence="8" type="ordered locus">Cmaq_1403</name>
</gene>
<feature type="active site" evidence="6">
    <location>
        <position position="135"/>
    </location>
</feature>
<dbReference type="InterPro" id="IPR050064">
    <property type="entry name" value="IGPS_HisA/HisF"/>
</dbReference>
<feature type="active site" evidence="6">
    <location>
        <position position="16"/>
    </location>
</feature>
<dbReference type="HOGENOM" id="CLU_048577_4_0_2"/>
<keyword evidence="2 6" id="KW-0028">Amino-acid biosynthesis</keyword>
<evidence type="ECO:0000313" key="8">
    <source>
        <dbReference type="EMBL" id="ABW02229.1"/>
    </source>
</evidence>
<dbReference type="Pfam" id="PF00977">
    <property type="entry name" value="His_biosynth"/>
    <property type="match status" value="1"/>
</dbReference>
<evidence type="ECO:0000313" key="9">
    <source>
        <dbReference type="Proteomes" id="UP000001137"/>
    </source>
</evidence>
<dbReference type="InterPro" id="IPR004651">
    <property type="entry name" value="HisF"/>
</dbReference>
<evidence type="ECO:0000256" key="4">
    <source>
        <dbReference type="ARBA" id="ARBA00023239"/>
    </source>
</evidence>
<dbReference type="KEGG" id="cma:Cmaq_1403"/>
<dbReference type="NCBIfam" id="TIGR00735">
    <property type="entry name" value="hisF"/>
    <property type="match status" value="1"/>
</dbReference>
<dbReference type="InterPro" id="IPR011060">
    <property type="entry name" value="RibuloseP-bd_barrel"/>
</dbReference>
<dbReference type="GO" id="GO:0016829">
    <property type="term" value="F:lyase activity"/>
    <property type="evidence" value="ECO:0007669"/>
    <property type="project" value="UniProtKB-KW"/>
</dbReference>
<accession>A8M910</accession>